<keyword evidence="3" id="KW-0732">Signal</keyword>
<dbReference type="CDD" id="cd08497">
    <property type="entry name" value="MbnE-like"/>
    <property type="match status" value="1"/>
</dbReference>
<dbReference type="GO" id="GO:1904680">
    <property type="term" value="F:peptide transmembrane transporter activity"/>
    <property type="evidence" value="ECO:0007669"/>
    <property type="project" value="TreeGrafter"/>
</dbReference>
<dbReference type="SUPFAM" id="SSF53850">
    <property type="entry name" value="Periplasmic binding protein-like II"/>
    <property type="match status" value="1"/>
</dbReference>
<dbReference type="GO" id="GO:0042884">
    <property type="term" value="P:microcin transport"/>
    <property type="evidence" value="ECO:0007669"/>
    <property type="project" value="TreeGrafter"/>
</dbReference>
<evidence type="ECO:0000313" key="6">
    <source>
        <dbReference type="Proteomes" id="UP000477083"/>
    </source>
</evidence>
<accession>A0A6L8VKC2</accession>
<dbReference type="OrthoDB" id="9803988at2"/>
<keyword evidence="6" id="KW-1185">Reference proteome</keyword>
<reference evidence="5 6" key="1">
    <citation type="submission" date="2020-01" db="EMBL/GenBank/DDBJ databases">
        <title>Frigidibacter albus SP32T (=CGMCC 1.13995T).</title>
        <authorList>
            <person name="Liao X."/>
        </authorList>
    </citation>
    <scope>NUCLEOTIDE SEQUENCE [LARGE SCALE GENOMIC DNA]</scope>
    <source>
        <strain evidence="5 6">SP32</strain>
    </source>
</reference>
<protein>
    <submittedName>
        <fullName evidence="5">ABC transporter substrate-binding protein</fullName>
    </submittedName>
</protein>
<dbReference type="Proteomes" id="UP000477083">
    <property type="component" value="Unassembled WGS sequence"/>
</dbReference>
<dbReference type="InterPro" id="IPR039424">
    <property type="entry name" value="SBP_5"/>
</dbReference>
<dbReference type="Gene3D" id="3.10.105.10">
    <property type="entry name" value="Dipeptide-binding Protein, Domain 3"/>
    <property type="match status" value="1"/>
</dbReference>
<proteinExistence type="inferred from homology"/>
<dbReference type="InterPro" id="IPR030678">
    <property type="entry name" value="Peptide/Ni-bd"/>
</dbReference>
<dbReference type="EMBL" id="WWNR01000010">
    <property type="protein sequence ID" value="MZQ90484.1"/>
    <property type="molecule type" value="Genomic_DNA"/>
</dbReference>
<evidence type="ECO:0000256" key="2">
    <source>
        <dbReference type="ARBA" id="ARBA00005695"/>
    </source>
</evidence>
<dbReference type="InterPro" id="IPR000914">
    <property type="entry name" value="SBP_5_dom"/>
</dbReference>
<evidence type="ECO:0000256" key="1">
    <source>
        <dbReference type="ARBA" id="ARBA00004418"/>
    </source>
</evidence>
<comment type="caution">
    <text evidence="5">The sequence shown here is derived from an EMBL/GenBank/DDBJ whole genome shotgun (WGS) entry which is preliminary data.</text>
</comment>
<dbReference type="GO" id="GO:0015833">
    <property type="term" value="P:peptide transport"/>
    <property type="evidence" value="ECO:0007669"/>
    <property type="project" value="TreeGrafter"/>
</dbReference>
<sequence length="637" mass="70645">MIAAWTGTNGAAVTQAMGGARLGGMLLLGALVGWAGMATLVRAQEAAPATIVAHGVSTFGDLKYPADFLHLDYVNPEAPKGGEISQWTMGGFDSFNPYTIKGRAAALSSAMHESLLAGTSDEIGAAYCLLCETLEYPEDRSWVIFTLRPEAKFSDGTPVTAEDVRFSHDIMLTQGLTSFRAVISQMIESVEVLDDRRIRFTFKPDYPKRDLLQAAGGLPVLSKADFEAKGRNLAESSMDPFVGSGPYVFDSMDVGRRVVWKRNPDYWGKDLPINIGRHNFDRIRIEYFGDYQAAFEGFKAGAYTFRNEASSLIWATGYNFPSLEKGWIVKRELEDGSIANGQAFVLNLRREKFADPRVREAIGLMFNFEWSNESLFYGLYERVESFWENSELEATGTPSPEELALLEPLAADLPPGVLTDEAVMAPTSGATQLDRANLRKAAALLDEAGWPAGNDGIRRNAAGEVLRVELLNDSQTFDRVMNPYVENLRRLGIDAMLTRVDDAQMTNRERSHDFDMITKHLGQDYIPGAGLQQYFGSASTDDVFNAMGLQSPAVDSLIATIEGAETREEMTVAVRALDRVLRAERFWVPQWYKAAHTVAYFDMYEHPDPLPPYALGEMDFWWYNAEKGESLRAAGAF</sequence>
<dbReference type="PANTHER" id="PTHR30290">
    <property type="entry name" value="PERIPLASMIC BINDING COMPONENT OF ABC TRANSPORTER"/>
    <property type="match status" value="1"/>
</dbReference>
<evidence type="ECO:0000256" key="3">
    <source>
        <dbReference type="ARBA" id="ARBA00022729"/>
    </source>
</evidence>
<comment type="similarity">
    <text evidence="2">Belongs to the bacterial solute-binding protein 5 family.</text>
</comment>
<dbReference type="Gene3D" id="3.40.190.10">
    <property type="entry name" value="Periplasmic binding protein-like II"/>
    <property type="match status" value="1"/>
</dbReference>
<dbReference type="GO" id="GO:0030288">
    <property type="term" value="C:outer membrane-bounded periplasmic space"/>
    <property type="evidence" value="ECO:0007669"/>
    <property type="project" value="TreeGrafter"/>
</dbReference>
<organism evidence="5 6">
    <name type="scientific">Frigidibacter albus</name>
    <dbReference type="NCBI Taxonomy" id="1465486"/>
    <lineage>
        <taxon>Bacteria</taxon>
        <taxon>Pseudomonadati</taxon>
        <taxon>Pseudomonadota</taxon>
        <taxon>Alphaproteobacteria</taxon>
        <taxon>Rhodobacterales</taxon>
        <taxon>Paracoccaceae</taxon>
        <taxon>Frigidibacter</taxon>
    </lineage>
</organism>
<name>A0A6L8VKC2_9RHOB</name>
<gene>
    <name evidence="5" type="ORF">GS660_15415</name>
</gene>
<evidence type="ECO:0000313" key="5">
    <source>
        <dbReference type="EMBL" id="MZQ90484.1"/>
    </source>
</evidence>
<dbReference type="AlphaFoldDB" id="A0A6L8VKC2"/>
<dbReference type="PIRSF" id="PIRSF002741">
    <property type="entry name" value="MppA"/>
    <property type="match status" value="1"/>
</dbReference>
<feature type="domain" description="Solute-binding protein family 5" evidence="4">
    <location>
        <begin position="130"/>
        <end position="538"/>
    </location>
</feature>
<dbReference type="GO" id="GO:0043190">
    <property type="term" value="C:ATP-binding cassette (ABC) transporter complex"/>
    <property type="evidence" value="ECO:0007669"/>
    <property type="project" value="InterPro"/>
</dbReference>
<dbReference type="PANTHER" id="PTHR30290:SF64">
    <property type="entry name" value="ABC TRANSPORTER PERIPLASMIC BINDING PROTEIN"/>
    <property type="match status" value="1"/>
</dbReference>
<evidence type="ECO:0000259" key="4">
    <source>
        <dbReference type="Pfam" id="PF00496"/>
    </source>
</evidence>
<dbReference type="Pfam" id="PF00496">
    <property type="entry name" value="SBP_bac_5"/>
    <property type="match status" value="1"/>
</dbReference>
<comment type="subcellular location">
    <subcellularLocation>
        <location evidence="1">Periplasm</location>
    </subcellularLocation>
</comment>